<dbReference type="Proteomes" id="UP000264062">
    <property type="component" value="Unassembled WGS sequence"/>
</dbReference>
<keyword evidence="1" id="KW-1133">Transmembrane helix</keyword>
<dbReference type="PROSITE" id="PS51841">
    <property type="entry name" value="LTD"/>
    <property type="match status" value="1"/>
</dbReference>
<keyword evidence="1" id="KW-0472">Membrane</keyword>
<dbReference type="Pfam" id="PF00932">
    <property type="entry name" value="LTD"/>
    <property type="match status" value="2"/>
</dbReference>
<dbReference type="SUPFAM" id="SSF74853">
    <property type="entry name" value="Lamin A/C globular tail domain"/>
    <property type="match status" value="1"/>
</dbReference>
<feature type="transmembrane region" description="Helical" evidence="1">
    <location>
        <begin position="21"/>
        <end position="39"/>
    </location>
</feature>
<proteinExistence type="predicted"/>
<evidence type="ECO:0000259" key="2">
    <source>
        <dbReference type="PROSITE" id="PS51841"/>
    </source>
</evidence>
<dbReference type="Gene3D" id="2.60.40.1260">
    <property type="entry name" value="Lamin Tail domain"/>
    <property type="match status" value="1"/>
</dbReference>
<dbReference type="EMBL" id="DMZY01000026">
    <property type="protein sequence ID" value="HAV91708.1"/>
    <property type="molecule type" value="Genomic_DNA"/>
</dbReference>
<dbReference type="InterPro" id="IPR036415">
    <property type="entry name" value="Lamin_tail_dom_sf"/>
</dbReference>
<evidence type="ECO:0000313" key="4">
    <source>
        <dbReference type="Proteomes" id="UP000264062"/>
    </source>
</evidence>
<organism evidence="3 4">
    <name type="scientific">candidate division WOR-3 bacterium</name>
    <dbReference type="NCBI Taxonomy" id="2052148"/>
    <lineage>
        <taxon>Bacteria</taxon>
        <taxon>Bacteria division WOR-3</taxon>
    </lineage>
</organism>
<dbReference type="AlphaFoldDB" id="A0A350H842"/>
<name>A0A350H842_UNCW3</name>
<feature type="domain" description="LTD" evidence="2">
    <location>
        <begin position="169"/>
        <end position="281"/>
    </location>
</feature>
<reference evidence="3 4" key="1">
    <citation type="journal article" date="2018" name="Nat. Biotechnol.">
        <title>A standardized bacterial taxonomy based on genome phylogeny substantially revises the tree of life.</title>
        <authorList>
            <person name="Parks D.H."/>
            <person name="Chuvochina M."/>
            <person name="Waite D.W."/>
            <person name="Rinke C."/>
            <person name="Skarshewski A."/>
            <person name="Chaumeil P.A."/>
            <person name="Hugenholtz P."/>
        </authorList>
    </citation>
    <scope>NUCLEOTIDE SEQUENCE [LARGE SCALE GENOMIC DNA]</scope>
    <source>
        <strain evidence="3">UBA9956</strain>
    </source>
</reference>
<evidence type="ECO:0000256" key="1">
    <source>
        <dbReference type="SAM" id="Phobius"/>
    </source>
</evidence>
<dbReference type="InterPro" id="IPR001322">
    <property type="entry name" value="Lamin_tail_dom"/>
</dbReference>
<sequence length="404" mass="44120">MKQTIEIYYRKNNIGGKMKRMLVLMILLISAVNIFALKINEFIVTPTSAEAIEIYNESGGAVDVIGYKLYVIGTTKTDSTTFKTYSIPAGGYKSFALGVAEFNESLGLSNDGAIIKIYNSSNVLLDSVGYGDMGPAPAPIYNFSCARVTNTGNNANDFNMDFTPSMGAVNSSVVSPALGTGNVFINEVFPHDTFDTVAAVVEFVELYNNSNTAVDIGNWVIVCDDDYYVPAATNIPAYGYYVLYDNVWPGTAPYFYLDSWRDNIYLYTGTGVRVDQVGWNELPADSSFSVRPNGVRSVYSGYNTATSPDFEIYTPTPGAVNPVDEAYSLNNKTFDVKVQSLSNVGIMIENPSNINGSMEILDINGRVLYSTFIKNLVFDTKAGTYFVKTLIDGVSSTVKVNVIK</sequence>
<comment type="caution">
    <text evidence="3">The sequence shown here is derived from an EMBL/GenBank/DDBJ whole genome shotgun (WGS) entry which is preliminary data.</text>
</comment>
<keyword evidence="1" id="KW-0812">Transmembrane</keyword>
<protein>
    <recommendedName>
        <fullName evidence="2">LTD domain-containing protein</fullName>
    </recommendedName>
</protein>
<evidence type="ECO:0000313" key="3">
    <source>
        <dbReference type="EMBL" id="HAV91708.1"/>
    </source>
</evidence>
<accession>A0A350H842</accession>
<gene>
    <name evidence="3" type="ORF">DCW38_00795</name>
</gene>